<reference evidence="2 3" key="1">
    <citation type="submission" date="2019-05" db="EMBL/GenBank/DDBJ databases">
        <title>Another draft genome of Portunus trituberculatus and its Hox gene families provides insights of decapod evolution.</title>
        <authorList>
            <person name="Jeong J.-H."/>
            <person name="Song I."/>
            <person name="Kim S."/>
            <person name="Choi T."/>
            <person name="Kim D."/>
            <person name="Ryu S."/>
            <person name="Kim W."/>
        </authorList>
    </citation>
    <scope>NUCLEOTIDE SEQUENCE [LARGE SCALE GENOMIC DNA]</scope>
    <source>
        <tissue evidence="2">Muscle</tissue>
    </source>
</reference>
<dbReference type="Proteomes" id="UP000324222">
    <property type="component" value="Unassembled WGS sequence"/>
</dbReference>
<dbReference type="EMBL" id="VSRR010003318">
    <property type="protein sequence ID" value="MPC35648.1"/>
    <property type="molecule type" value="Genomic_DNA"/>
</dbReference>
<evidence type="ECO:0000256" key="1">
    <source>
        <dbReference type="SAM" id="MobiDB-lite"/>
    </source>
</evidence>
<evidence type="ECO:0000313" key="3">
    <source>
        <dbReference type="Proteomes" id="UP000324222"/>
    </source>
</evidence>
<protein>
    <submittedName>
        <fullName evidence="2">Uncharacterized protein</fullName>
    </submittedName>
</protein>
<dbReference type="AlphaFoldDB" id="A0A5B7EQU8"/>
<evidence type="ECO:0000313" key="2">
    <source>
        <dbReference type="EMBL" id="MPC35648.1"/>
    </source>
</evidence>
<sequence>MSGMSVGISKLLPRLNKMVHVPVQCTWYNIFYSDIDDVSIGDLSSLPSLISFGQNWLRAVTALGAARGEKVAVGSGLGPKARKAAGPSFPWRPQASL</sequence>
<gene>
    <name evidence="2" type="ORF">E2C01_029075</name>
</gene>
<keyword evidence="3" id="KW-1185">Reference proteome</keyword>
<name>A0A5B7EQU8_PORTR</name>
<organism evidence="2 3">
    <name type="scientific">Portunus trituberculatus</name>
    <name type="common">Swimming crab</name>
    <name type="synonym">Neptunus trituberculatus</name>
    <dbReference type="NCBI Taxonomy" id="210409"/>
    <lineage>
        <taxon>Eukaryota</taxon>
        <taxon>Metazoa</taxon>
        <taxon>Ecdysozoa</taxon>
        <taxon>Arthropoda</taxon>
        <taxon>Crustacea</taxon>
        <taxon>Multicrustacea</taxon>
        <taxon>Malacostraca</taxon>
        <taxon>Eumalacostraca</taxon>
        <taxon>Eucarida</taxon>
        <taxon>Decapoda</taxon>
        <taxon>Pleocyemata</taxon>
        <taxon>Brachyura</taxon>
        <taxon>Eubrachyura</taxon>
        <taxon>Portunoidea</taxon>
        <taxon>Portunidae</taxon>
        <taxon>Portuninae</taxon>
        <taxon>Portunus</taxon>
    </lineage>
</organism>
<comment type="caution">
    <text evidence="2">The sequence shown here is derived from an EMBL/GenBank/DDBJ whole genome shotgun (WGS) entry which is preliminary data.</text>
</comment>
<accession>A0A5B7EQU8</accession>
<proteinExistence type="predicted"/>
<feature type="region of interest" description="Disordered" evidence="1">
    <location>
        <begin position="76"/>
        <end position="97"/>
    </location>
</feature>